<dbReference type="PANTHER" id="PTHR12606:SF10">
    <property type="entry name" value="SENTRIN-SPECIFIC PROTEASE 5"/>
    <property type="match status" value="1"/>
</dbReference>
<dbReference type="GO" id="GO:0006508">
    <property type="term" value="P:proteolysis"/>
    <property type="evidence" value="ECO:0007669"/>
    <property type="project" value="UniProtKB-KW"/>
</dbReference>
<keyword evidence="2" id="KW-0645">Protease</keyword>
<gene>
    <name evidence="6" type="ORF">MEUPH1_LOCUS25318</name>
</gene>
<comment type="caution">
    <text evidence="6">The sequence shown here is derived from an EMBL/GenBank/DDBJ whole genome shotgun (WGS) entry which is preliminary data.</text>
</comment>
<feature type="domain" description="Ubiquitin-like protease family profile" evidence="5">
    <location>
        <begin position="108"/>
        <end position="271"/>
    </location>
</feature>
<dbReference type="Pfam" id="PF02902">
    <property type="entry name" value="Peptidase_C48"/>
    <property type="match status" value="1"/>
</dbReference>
<dbReference type="GO" id="GO:0016929">
    <property type="term" value="F:deSUMOylase activity"/>
    <property type="evidence" value="ECO:0007669"/>
    <property type="project" value="TreeGrafter"/>
</dbReference>
<evidence type="ECO:0000313" key="7">
    <source>
        <dbReference type="Proteomes" id="UP001160148"/>
    </source>
</evidence>
<protein>
    <recommendedName>
        <fullName evidence="5">Ubiquitin-like protease family profile domain-containing protein</fullName>
    </recommendedName>
</protein>
<evidence type="ECO:0000256" key="3">
    <source>
        <dbReference type="ARBA" id="ARBA00022801"/>
    </source>
</evidence>
<dbReference type="InterPro" id="IPR003653">
    <property type="entry name" value="Peptidase_C48_C"/>
</dbReference>
<name>A0AAV0XTT4_9HEMI</name>
<evidence type="ECO:0000259" key="5">
    <source>
        <dbReference type="PROSITE" id="PS50600"/>
    </source>
</evidence>
<evidence type="ECO:0000256" key="2">
    <source>
        <dbReference type="ARBA" id="ARBA00022670"/>
    </source>
</evidence>
<dbReference type="AlphaFoldDB" id="A0AAV0XTT4"/>
<dbReference type="GO" id="GO:0005634">
    <property type="term" value="C:nucleus"/>
    <property type="evidence" value="ECO:0007669"/>
    <property type="project" value="TreeGrafter"/>
</dbReference>
<dbReference type="Gene3D" id="3.40.395.10">
    <property type="entry name" value="Adenoviral Proteinase, Chain A"/>
    <property type="match status" value="1"/>
</dbReference>
<dbReference type="PROSITE" id="PS50600">
    <property type="entry name" value="ULP_PROTEASE"/>
    <property type="match status" value="1"/>
</dbReference>
<dbReference type="InterPro" id="IPR038765">
    <property type="entry name" value="Papain-like_cys_pep_sf"/>
</dbReference>
<evidence type="ECO:0000256" key="4">
    <source>
        <dbReference type="ARBA" id="ARBA00022807"/>
    </source>
</evidence>
<reference evidence="6 7" key="1">
    <citation type="submission" date="2023-01" db="EMBL/GenBank/DDBJ databases">
        <authorList>
            <person name="Whitehead M."/>
        </authorList>
    </citation>
    <scope>NUCLEOTIDE SEQUENCE [LARGE SCALE GENOMIC DNA]</scope>
</reference>
<dbReference type="Proteomes" id="UP001160148">
    <property type="component" value="Unassembled WGS sequence"/>
</dbReference>
<accession>A0AAV0XTT4</accession>
<keyword evidence="4" id="KW-0788">Thiol protease</keyword>
<evidence type="ECO:0000313" key="6">
    <source>
        <dbReference type="EMBL" id="CAI6371297.1"/>
    </source>
</evidence>
<dbReference type="PANTHER" id="PTHR12606">
    <property type="entry name" value="SENTRIN/SUMO-SPECIFIC PROTEASE"/>
    <property type="match status" value="1"/>
</dbReference>
<comment type="similarity">
    <text evidence="1">Belongs to the peptidase C48 family.</text>
</comment>
<sequence>MKKLKPIQTINEKTETVVDLTTISDEENQITENNMVTPRAVKTVETFTTPGSYCSPIDKTQFKNDTYPNRLKKDVNFYRKMVRNNDTKDEKSYVVGIYKHVKNTTEYTDILFSDFDTLSDYRSDDLNKMWLNNFVISIILASYSVKYSQKSNTQIFRANLVDSIIENQNYKGKVSIKENSFLIIPWNVGETHWIIAFVDFCKKECYILDPMGHPTDERFKKLIRGLKLFCSYGENKWFPKLNLSTHKLQNVPLQKDWYNCGVYILYYAITLMKGECFNKLFEPMEYRQYLKTYLLENSDFMRDICLYCGRTGKSHRIVCGKKGVEWVECTDCNRWMVIDCIPDEDKLDTTAHYEQSDFKCLLCQEKH</sequence>
<keyword evidence="7" id="KW-1185">Reference proteome</keyword>
<keyword evidence="3" id="KW-0378">Hydrolase</keyword>
<dbReference type="SUPFAM" id="SSF54001">
    <property type="entry name" value="Cysteine proteinases"/>
    <property type="match status" value="1"/>
</dbReference>
<evidence type="ECO:0000256" key="1">
    <source>
        <dbReference type="ARBA" id="ARBA00005234"/>
    </source>
</evidence>
<dbReference type="GO" id="GO:0016926">
    <property type="term" value="P:protein desumoylation"/>
    <property type="evidence" value="ECO:0007669"/>
    <property type="project" value="TreeGrafter"/>
</dbReference>
<dbReference type="EMBL" id="CARXXK010000893">
    <property type="protein sequence ID" value="CAI6371297.1"/>
    <property type="molecule type" value="Genomic_DNA"/>
</dbReference>
<proteinExistence type="inferred from homology"/>
<organism evidence="6 7">
    <name type="scientific">Macrosiphum euphorbiae</name>
    <name type="common">potato aphid</name>
    <dbReference type="NCBI Taxonomy" id="13131"/>
    <lineage>
        <taxon>Eukaryota</taxon>
        <taxon>Metazoa</taxon>
        <taxon>Ecdysozoa</taxon>
        <taxon>Arthropoda</taxon>
        <taxon>Hexapoda</taxon>
        <taxon>Insecta</taxon>
        <taxon>Pterygota</taxon>
        <taxon>Neoptera</taxon>
        <taxon>Paraneoptera</taxon>
        <taxon>Hemiptera</taxon>
        <taxon>Sternorrhyncha</taxon>
        <taxon>Aphidomorpha</taxon>
        <taxon>Aphidoidea</taxon>
        <taxon>Aphididae</taxon>
        <taxon>Macrosiphini</taxon>
        <taxon>Macrosiphum</taxon>
    </lineage>
</organism>